<dbReference type="Proteomes" id="UP000186373">
    <property type="component" value="Unassembled WGS sequence"/>
</dbReference>
<dbReference type="AlphaFoldDB" id="A0A1N7HZV5"/>
<evidence type="ECO:0000313" key="1">
    <source>
        <dbReference type="EMBL" id="SIS30291.1"/>
    </source>
</evidence>
<sequence length="122" mass="14382">MNITIIANYELVRDLINPNKSIAYQPNRLIIDIKNGLNIDFYVETLEVKVCNKFLPFIFSKTELQQTENVIIKPNHETNFLINFSNKKNKKYKILVNGKYSSKETINYFGLKEYEKIKSSFH</sequence>
<name>A0A1N7HZV5_9FLAO</name>
<organism evidence="1 2">
    <name type="scientific">Chryseobacterium shigense</name>
    <dbReference type="NCBI Taxonomy" id="297244"/>
    <lineage>
        <taxon>Bacteria</taxon>
        <taxon>Pseudomonadati</taxon>
        <taxon>Bacteroidota</taxon>
        <taxon>Flavobacteriia</taxon>
        <taxon>Flavobacteriales</taxon>
        <taxon>Weeksellaceae</taxon>
        <taxon>Chryseobacterium group</taxon>
        <taxon>Chryseobacterium</taxon>
    </lineage>
</organism>
<dbReference type="EMBL" id="FTNY01000001">
    <property type="protein sequence ID" value="SIS30291.1"/>
    <property type="molecule type" value="Genomic_DNA"/>
</dbReference>
<keyword evidence="2" id="KW-1185">Reference proteome</keyword>
<reference evidence="2" key="1">
    <citation type="submission" date="2017-01" db="EMBL/GenBank/DDBJ databases">
        <authorList>
            <person name="Varghese N."/>
            <person name="Submissions S."/>
        </authorList>
    </citation>
    <scope>NUCLEOTIDE SEQUENCE [LARGE SCALE GENOMIC DNA]</scope>
    <source>
        <strain evidence="2">DSM 17126</strain>
    </source>
</reference>
<accession>A0A1N7HZV5</accession>
<proteinExistence type="predicted"/>
<gene>
    <name evidence="1" type="ORF">SAMN05421639_101820</name>
</gene>
<dbReference type="RefSeq" id="WP_076504897.1">
    <property type="nucleotide sequence ID" value="NZ_FTNY01000001.1"/>
</dbReference>
<protein>
    <submittedName>
        <fullName evidence="1">Uncharacterized protein</fullName>
    </submittedName>
</protein>
<evidence type="ECO:0000313" key="2">
    <source>
        <dbReference type="Proteomes" id="UP000186373"/>
    </source>
</evidence>